<evidence type="ECO:0000313" key="2">
    <source>
        <dbReference type="EMBL" id="KIJ97161.1"/>
    </source>
</evidence>
<protein>
    <submittedName>
        <fullName evidence="2">Uncharacterized protein</fullName>
    </submittedName>
</protein>
<gene>
    <name evidence="2" type="ORF">K443DRAFT_681725</name>
</gene>
<accession>A0A0C9XHL3</accession>
<organism evidence="2 3">
    <name type="scientific">Laccaria amethystina LaAM-08-1</name>
    <dbReference type="NCBI Taxonomy" id="1095629"/>
    <lineage>
        <taxon>Eukaryota</taxon>
        <taxon>Fungi</taxon>
        <taxon>Dikarya</taxon>
        <taxon>Basidiomycota</taxon>
        <taxon>Agaricomycotina</taxon>
        <taxon>Agaricomycetes</taxon>
        <taxon>Agaricomycetidae</taxon>
        <taxon>Agaricales</taxon>
        <taxon>Agaricineae</taxon>
        <taxon>Hydnangiaceae</taxon>
        <taxon>Laccaria</taxon>
    </lineage>
</organism>
<sequence length="53" mass="5980">MASGGVQRKGEQNEQENQNQNQNSETDGRSVSFGEMSVTRHRGVEYVVPQDKR</sequence>
<dbReference type="EMBL" id="KN838700">
    <property type="protein sequence ID" value="KIJ97161.1"/>
    <property type="molecule type" value="Genomic_DNA"/>
</dbReference>
<dbReference type="AlphaFoldDB" id="A0A0C9XHL3"/>
<reference evidence="3" key="2">
    <citation type="submission" date="2015-01" db="EMBL/GenBank/DDBJ databases">
        <title>Evolutionary Origins and Diversification of the Mycorrhizal Mutualists.</title>
        <authorList>
            <consortium name="DOE Joint Genome Institute"/>
            <consortium name="Mycorrhizal Genomics Consortium"/>
            <person name="Kohler A."/>
            <person name="Kuo A."/>
            <person name="Nagy L.G."/>
            <person name="Floudas D."/>
            <person name="Copeland A."/>
            <person name="Barry K.W."/>
            <person name="Cichocki N."/>
            <person name="Veneault-Fourrey C."/>
            <person name="LaButti K."/>
            <person name="Lindquist E.A."/>
            <person name="Lipzen A."/>
            <person name="Lundell T."/>
            <person name="Morin E."/>
            <person name="Murat C."/>
            <person name="Riley R."/>
            <person name="Ohm R."/>
            <person name="Sun H."/>
            <person name="Tunlid A."/>
            <person name="Henrissat B."/>
            <person name="Grigoriev I.V."/>
            <person name="Hibbett D.S."/>
            <person name="Martin F."/>
        </authorList>
    </citation>
    <scope>NUCLEOTIDE SEQUENCE [LARGE SCALE GENOMIC DNA]</scope>
    <source>
        <strain evidence="3">LaAM-08-1</strain>
    </source>
</reference>
<dbReference type="OrthoDB" id="10519160at2759"/>
<evidence type="ECO:0000256" key="1">
    <source>
        <dbReference type="SAM" id="MobiDB-lite"/>
    </source>
</evidence>
<reference evidence="2 3" key="1">
    <citation type="submission" date="2014-04" db="EMBL/GenBank/DDBJ databases">
        <authorList>
            <consortium name="DOE Joint Genome Institute"/>
            <person name="Kuo A."/>
            <person name="Kohler A."/>
            <person name="Nagy L.G."/>
            <person name="Floudas D."/>
            <person name="Copeland A."/>
            <person name="Barry K.W."/>
            <person name="Cichocki N."/>
            <person name="Veneault-Fourrey C."/>
            <person name="LaButti K."/>
            <person name="Lindquist E.A."/>
            <person name="Lipzen A."/>
            <person name="Lundell T."/>
            <person name="Morin E."/>
            <person name="Murat C."/>
            <person name="Sun H."/>
            <person name="Tunlid A."/>
            <person name="Henrissat B."/>
            <person name="Grigoriev I.V."/>
            <person name="Hibbett D.S."/>
            <person name="Martin F."/>
            <person name="Nordberg H.P."/>
            <person name="Cantor M.N."/>
            <person name="Hua S.X."/>
        </authorList>
    </citation>
    <scope>NUCLEOTIDE SEQUENCE [LARGE SCALE GENOMIC DNA]</scope>
    <source>
        <strain evidence="2 3">LaAM-08-1</strain>
    </source>
</reference>
<dbReference type="Proteomes" id="UP000054477">
    <property type="component" value="Unassembled WGS sequence"/>
</dbReference>
<proteinExistence type="predicted"/>
<keyword evidence="3" id="KW-1185">Reference proteome</keyword>
<name>A0A0C9XHL3_9AGAR</name>
<evidence type="ECO:0000313" key="3">
    <source>
        <dbReference type="Proteomes" id="UP000054477"/>
    </source>
</evidence>
<dbReference type="HOGENOM" id="CLU_3069024_0_0_1"/>
<feature type="region of interest" description="Disordered" evidence="1">
    <location>
        <begin position="1"/>
        <end position="53"/>
    </location>
</feature>